<evidence type="ECO:0000256" key="3">
    <source>
        <dbReference type="ARBA" id="ARBA00022538"/>
    </source>
</evidence>
<dbReference type="InterPro" id="IPR006036">
    <property type="entry name" value="K_uptake_TrkA"/>
</dbReference>
<name>A0A1W1Y8K9_9LACT</name>
<dbReference type="Pfam" id="PF02080">
    <property type="entry name" value="TrkA_C"/>
    <property type="match status" value="2"/>
</dbReference>
<organism evidence="9 10">
    <name type="scientific">Aerococcus suis</name>
    <dbReference type="NCBI Taxonomy" id="371602"/>
    <lineage>
        <taxon>Bacteria</taxon>
        <taxon>Bacillati</taxon>
        <taxon>Bacillota</taxon>
        <taxon>Bacilli</taxon>
        <taxon>Lactobacillales</taxon>
        <taxon>Aerococcaceae</taxon>
        <taxon>Aerococcus</taxon>
    </lineage>
</organism>
<keyword evidence="6" id="KW-0406">Ion transport</keyword>
<dbReference type="RefSeq" id="WP_084098164.1">
    <property type="nucleotide sequence ID" value="NZ_FWXK01000002.1"/>
</dbReference>
<dbReference type="STRING" id="371602.SAMN04487984_0485"/>
<feature type="domain" description="RCK C-terminal" evidence="8">
    <location>
        <begin position="140"/>
        <end position="222"/>
    </location>
</feature>
<evidence type="ECO:0000256" key="2">
    <source>
        <dbReference type="ARBA" id="ARBA00022448"/>
    </source>
</evidence>
<dbReference type="NCBIfam" id="NF007033">
    <property type="entry name" value="PRK09496.1-5"/>
    <property type="match status" value="1"/>
</dbReference>
<dbReference type="NCBIfam" id="NF007039">
    <property type="entry name" value="PRK09496.3-2"/>
    <property type="match status" value="1"/>
</dbReference>
<dbReference type="PANTHER" id="PTHR43833">
    <property type="entry name" value="POTASSIUM CHANNEL PROTEIN 2-RELATED-RELATED"/>
    <property type="match status" value="1"/>
</dbReference>
<evidence type="ECO:0000256" key="1">
    <source>
        <dbReference type="ARBA" id="ARBA00017378"/>
    </source>
</evidence>
<dbReference type="SUPFAM" id="SSF116726">
    <property type="entry name" value="TrkA C-terminal domain-like"/>
    <property type="match status" value="2"/>
</dbReference>
<dbReference type="PROSITE" id="PS51202">
    <property type="entry name" value="RCK_C"/>
    <property type="match status" value="2"/>
</dbReference>
<dbReference type="InterPro" id="IPR050721">
    <property type="entry name" value="Trk_Ktr_HKT_K-transport"/>
</dbReference>
<dbReference type="GO" id="GO:0005886">
    <property type="term" value="C:plasma membrane"/>
    <property type="evidence" value="ECO:0007669"/>
    <property type="project" value="InterPro"/>
</dbReference>
<dbReference type="InterPro" id="IPR006037">
    <property type="entry name" value="RCK_C"/>
</dbReference>
<dbReference type="PROSITE" id="PS51201">
    <property type="entry name" value="RCK_N"/>
    <property type="match status" value="2"/>
</dbReference>
<evidence type="ECO:0000256" key="5">
    <source>
        <dbReference type="ARBA" id="ARBA00023027"/>
    </source>
</evidence>
<dbReference type="SUPFAM" id="SSF51735">
    <property type="entry name" value="NAD(P)-binding Rossmann-fold domains"/>
    <property type="match status" value="2"/>
</dbReference>
<sequence length="455" mass="50781">MEVIVIGGGKLGQKIIEDLNDEGHQITLIDKNPDVLNRLIDEIDIKGVTGIGTDINVLKDAGVTQAKVVISATPSDEVNVISAMLAKNLGAEYTIIRARNREFTDNESFIKQKFDIDLIINQDREAANDILHVIDFPSASNVEPFYHNRVQLVKVRILADSFPDGMAVSDIRQKIPDLVMVVIERGDETIIPSGDTTLQAKDQVDLFAPKKVLNQFCELAGHKAHQRYRTALIIGGSRVNHYLVPALHARGIRTRIIERDEDRAKVIASRLPMAEVIVGDGTDQIFLREQRIYNFELSLSLTNSDEENIMVSLFAHREGVTKTITKVNRVGLTDLLDASQLDAILSPRISISDAVIRGVRSLRKERGGYLENYARLGNEKTEALEFRLAEDSPICGTPIKDLPLKDHIVIGIIIRDGEVILPTGFDELQPDDHVLIINNHKNILEIKDILKRKVK</sequence>
<dbReference type="InterPro" id="IPR036291">
    <property type="entry name" value="NAD(P)-bd_dom_sf"/>
</dbReference>
<proteinExistence type="predicted"/>
<dbReference type="Pfam" id="PF02254">
    <property type="entry name" value="TrkA_N"/>
    <property type="match status" value="2"/>
</dbReference>
<keyword evidence="10" id="KW-1185">Reference proteome</keyword>
<dbReference type="GO" id="GO:0015079">
    <property type="term" value="F:potassium ion transmembrane transporter activity"/>
    <property type="evidence" value="ECO:0007669"/>
    <property type="project" value="InterPro"/>
</dbReference>
<feature type="domain" description="RCK C-terminal" evidence="8">
    <location>
        <begin position="371"/>
        <end position="452"/>
    </location>
</feature>
<keyword evidence="2" id="KW-0813">Transport</keyword>
<dbReference type="Proteomes" id="UP000243884">
    <property type="component" value="Unassembled WGS sequence"/>
</dbReference>
<feature type="domain" description="RCK N-terminal" evidence="7">
    <location>
        <begin position="228"/>
        <end position="345"/>
    </location>
</feature>
<evidence type="ECO:0000259" key="8">
    <source>
        <dbReference type="PROSITE" id="PS51202"/>
    </source>
</evidence>
<keyword evidence="3" id="KW-0633">Potassium transport</keyword>
<protein>
    <recommendedName>
        <fullName evidence="1">Trk system potassium uptake protein TrkA</fullName>
    </recommendedName>
</protein>
<accession>A0A1W1Y8K9</accession>
<evidence type="ECO:0000313" key="9">
    <source>
        <dbReference type="EMBL" id="SMC32479.1"/>
    </source>
</evidence>
<evidence type="ECO:0000259" key="7">
    <source>
        <dbReference type="PROSITE" id="PS51201"/>
    </source>
</evidence>
<dbReference type="OrthoDB" id="9775180at2"/>
<evidence type="ECO:0000313" key="10">
    <source>
        <dbReference type="Proteomes" id="UP000243884"/>
    </source>
</evidence>
<dbReference type="InterPro" id="IPR036721">
    <property type="entry name" value="RCK_C_sf"/>
</dbReference>
<evidence type="ECO:0000256" key="6">
    <source>
        <dbReference type="ARBA" id="ARBA00023065"/>
    </source>
</evidence>
<feature type="domain" description="RCK N-terminal" evidence="7">
    <location>
        <begin position="1"/>
        <end position="120"/>
    </location>
</feature>
<dbReference type="EMBL" id="FWXK01000002">
    <property type="protein sequence ID" value="SMC32479.1"/>
    <property type="molecule type" value="Genomic_DNA"/>
</dbReference>
<dbReference type="PANTHER" id="PTHR43833:SF5">
    <property type="entry name" value="TRK SYSTEM POTASSIUM UPTAKE PROTEIN TRKA"/>
    <property type="match status" value="1"/>
</dbReference>
<dbReference type="AlphaFoldDB" id="A0A1W1Y8K9"/>
<evidence type="ECO:0000256" key="4">
    <source>
        <dbReference type="ARBA" id="ARBA00022958"/>
    </source>
</evidence>
<keyword evidence="4" id="KW-0630">Potassium</keyword>
<keyword evidence="5" id="KW-0520">NAD</keyword>
<dbReference type="Gene3D" id="3.40.50.720">
    <property type="entry name" value="NAD(P)-binding Rossmann-like Domain"/>
    <property type="match status" value="2"/>
</dbReference>
<reference evidence="10" key="1">
    <citation type="submission" date="2017-04" db="EMBL/GenBank/DDBJ databases">
        <authorList>
            <person name="Varghese N."/>
            <person name="Submissions S."/>
        </authorList>
    </citation>
    <scope>NUCLEOTIDE SEQUENCE [LARGE SCALE GENOMIC DNA]</scope>
    <source>
        <strain evidence="10">DSM 21500</strain>
    </source>
</reference>
<gene>
    <name evidence="9" type="ORF">SAMN04487984_0485</name>
</gene>
<dbReference type="InterPro" id="IPR003148">
    <property type="entry name" value="RCK_N"/>
</dbReference>
<dbReference type="Gene3D" id="3.30.70.1450">
    <property type="entry name" value="Regulator of K+ conductance, C-terminal domain"/>
    <property type="match status" value="2"/>
</dbReference>
<dbReference type="PRINTS" id="PR00335">
    <property type="entry name" value="KUPTAKETRKA"/>
</dbReference>